<protein>
    <submittedName>
        <fullName evidence="1">Uncharacterized protein</fullName>
    </submittedName>
</protein>
<dbReference type="EMBL" id="NSLI01000009">
    <property type="protein sequence ID" value="PAX06292.1"/>
    <property type="molecule type" value="Genomic_DNA"/>
</dbReference>
<dbReference type="Proteomes" id="UP000218151">
    <property type="component" value="Unassembled WGS sequence"/>
</dbReference>
<sequence>MSVERDEYGVPTDPAERMQQVMLGLFDLLDEAKEADFSDTLVSDLNGVRLRFMDEFERRYPGYGKGRAIWR</sequence>
<name>A0A2A2SAT5_9SPHN</name>
<accession>A0A2A2SAT5</accession>
<organism evidence="1 2">
    <name type="scientific">Sphingomonas lenta</name>
    <dbReference type="NCBI Taxonomy" id="1141887"/>
    <lineage>
        <taxon>Bacteria</taxon>
        <taxon>Pseudomonadati</taxon>
        <taxon>Pseudomonadota</taxon>
        <taxon>Alphaproteobacteria</taxon>
        <taxon>Sphingomonadales</taxon>
        <taxon>Sphingomonadaceae</taxon>
        <taxon>Sphingomonas</taxon>
    </lineage>
</organism>
<dbReference type="OrthoDB" id="7578501at2"/>
<evidence type="ECO:0000313" key="1">
    <source>
        <dbReference type="EMBL" id="PAX06292.1"/>
    </source>
</evidence>
<keyword evidence="2" id="KW-1185">Reference proteome</keyword>
<proteinExistence type="predicted"/>
<evidence type="ECO:0000313" key="2">
    <source>
        <dbReference type="Proteomes" id="UP000218151"/>
    </source>
</evidence>
<reference evidence="2" key="1">
    <citation type="submission" date="2017-09" db="EMBL/GenBank/DDBJ databases">
        <authorList>
            <person name="Feng G."/>
            <person name="Zhu H."/>
        </authorList>
    </citation>
    <scope>NUCLEOTIDE SEQUENCE [LARGE SCALE GENOMIC DNA]</scope>
    <source>
        <strain evidence="2">1PNM-20</strain>
    </source>
</reference>
<dbReference type="AlphaFoldDB" id="A0A2A2SAT5"/>
<gene>
    <name evidence="1" type="ORF">CKY28_17965</name>
</gene>
<dbReference type="RefSeq" id="WP_095999774.1">
    <property type="nucleotide sequence ID" value="NZ_NSLI01000009.1"/>
</dbReference>
<comment type="caution">
    <text evidence="1">The sequence shown here is derived from an EMBL/GenBank/DDBJ whole genome shotgun (WGS) entry which is preliminary data.</text>
</comment>